<dbReference type="Pfam" id="PF18076">
    <property type="entry name" value="FGAR-AT_N"/>
    <property type="match status" value="1"/>
</dbReference>
<evidence type="ECO:0000256" key="26">
    <source>
        <dbReference type="SAM" id="MobiDB-lite"/>
    </source>
</evidence>
<feature type="non-terminal residue" evidence="28">
    <location>
        <position position="1"/>
    </location>
</feature>
<comment type="subcellular location">
    <subcellularLocation>
        <location evidence="2">Cytoplasm</location>
    </subcellularLocation>
    <subcellularLocation>
        <location evidence="1">Nucleus</location>
    </subcellularLocation>
</comment>
<dbReference type="InterPro" id="IPR036921">
    <property type="entry name" value="PurM-like_N_sf"/>
</dbReference>
<dbReference type="EC" id="6.3.5.3" evidence="7"/>
<sequence length="2343" mass="257604">RQGAASIVSYRRRTERCENISPLDSLVHGDGIVLIMLSHSENLRISGDMETLGRIAATPDALDFTVENVEKALHQLYYDPNIENKNLAQKWLMQAQVSPQAWQFCWALLSPDKVPEIQYFGASALHTKISRYWSDIPTDQYESLKTQLFSQIACFSSGSKMVLTRLCVALASLALNTMPEAWPGAVAEMVRVFQEEGGGVDGRARCLALLELLTVLPEEFQTSRLPQYRKGQVRGALGREWGSVCPLLQQLLRRTDSPGAVKARVLRCLSSWVLLDVPLNESEGLVQDCFSALPDPELFDTAVEAIVNAISQPDSQRYVNTLLKLVPQVLALQEQLREAVQNGDMETCHGICRIAVTLGENHSRTLLDQVDHWQSFLALVNIIMFCTGIPGHYPVNETTSSLTLTFWYTLQDEIMSFESDKKAVYLQVYRPVYFQLVDVLLHKAQFPSDEEYASWSSDEKEQFRIYRVDISDTLMYVYEMLGAELLSNLYDKLGRLLTNTEQPTSWQHTEALLYGFQSIAETIDVNYSDVIPGLIGLIPRININNVQLADTVMFTIGALAEWLADHPVMLSSVLPLVLQALGNPDLSVSSVSTLKKICRECKYDLPPYATNIVAVSQEVLIKQIHKTSQCMWLMQALGFLLSALPVEEILRNLHSLITPYIQQLEKLADETPNPSNKLAIIHILGLLSNLFTTLDISKQDDESADGSAPPVKTAPPPPGPNPVVVVLQQVFALIQTVLSKWLNDSQVVEAVCAIFEKSVKTLLHDFAPMVSQLSEMLGQMYSTIPQASALDLTRQMVHIFASETDHFPPIKALFELVTSVTLSIFQQGPRDHPDIVDSFMQLQAQALKRKPDLFLSESLDVKAVFHCGVLSLKFPEAPTVKSTCLFFTELLPRCSDVPPVARVVQEDGKLLIQAVLEGIGGGASRCLMDQFAEVLFSLNKHCFSLLAVWLKEALQPPGYPSSRVTTEQKDNFSHQILRERVNKRRVKDIVKEFTLLCRGLHGQELSSISSLFTLNKHSTAEAATLMAVVRFYSNEVVNGRALQRAAKLYPQLSITTELCYNVELTGCKSLSAEQTEVLLWLFRPPLQAEPLSEETNLTEGSGEKLVEIGPRLNFSTAWSTNTVSICQSAGLTNVTRVELSRRFLIKPKNGENVNKLNGDTKKLIECLYDSMTECIYQHPITSFTVETKPQPVFEVDILGKGRAALETANDDLGLAFDSWDLDYYTSMFQRIQRNPTSVECFDLAQSNSEHSRHWFFRGRMKIDGQEQKETLFSLIMDTQQHSNQNNVIKFCDNSSGIKGMELECVYPKDPSQASPYETRRSLRHVIFTAETHNFPTGVAPFSGATTGTGGRIRDVQSAGQGGHVIAGTAGYCFGNLHIPGYVLPWESEGEGWEYPSSFAPPLQVAVEASDGASDYGNKFGEPVLSGFARSFGMRLADGERREWIKPIMFSGGLGSIEDTHVKKEEAETGMEVVKIGGPVYRIGVGGGAASSVQVQGDNSSDRDLGAVQRGDAEMEQKMNRALRACLERSGGNPICSIHDQGAGGNGNVLKELSEPAGAVIYCSRFKKGDPTLSVVELWGAEYQESNALLLRPSDRGFLERVCQREKCPVDFVGNITGDGKIVLMDDDRDSGDQADRGRCPVDLQLEWVLGKMPQKEFEMERLAPTHQPLALPAGLKVKDALDRVLRLPAVASKRYLTNKVDRSVTGLVAQQQCVGPLHTPLADVAVVALSPFGLEGAATAIGEQPIKGLVCPAAGARMAVGEALTNLVFARVTALKDVKCSGNWMWAAKLPGEGACLWEACKAMCEVMGQLGVAIDGGKDSLSMAARVGKETVKAPGALVISAYAVCPDITATVTPDLEDPDGKGVLLWVPLSPGRHRLGGSALAQCYSQLGDSSPDLEQPELLTACFNTTQALIHDRLLSAGHDISDGGLISCLLEMAFAGNRGIDVELPSQGAGVTELLFSEELGLVLEVSQLDVETVCQRYSDAGVQCHRVGRTCGFGPEAVVSVCVDGQEVLREPLPNLRALWEDTSFQLERLQSNEICVKQEEEGLAKRTQPYFKLTFDPSEMPSIRQLSAGQPRVAVVREEGSNGDREMSVSLYMAGFEVWDVNMQDLCSGSLTLESFKAVVFVGGFSYADVLGSAKGWAATVAFNPKAKAEFDRFRQRGDTLSLGVCNGCQLLALLGWVGEDEDGAETEVVLTHNKSGRFESRFVSVGIQESPSVWLRGMEGSALGVWVAHGEGLMQFRSSLAQDQIVSCGLAPVRYLDDQGHPTEEYPLNPNGSPQGIAGLCSRDGRHLAMMPHPERCTLGWQTPWAPRDFRPSLTPSPWLRMFKNAAAWCSNTE</sequence>
<evidence type="ECO:0000256" key="17">
    <source>
        <dbReference type="ARBA" id="ARBA00022840"/>
    </source>
</evidence>
<comment type="similarity">
    <text evidence="4">Belongs to the importin beta family.</text>
</comment>
<dbReference type="GO" id="GO:0046872">
    <property type="term" value="F:metal ion binding"/>
    <property type="evidence" value="ECO:0007669"/>
    <property type="project" value="UniProtKB-KW"/>
</dbReference>
<comment type="pathway">
    <text evidence="3">Purine metabolism; IMP biosynthesis via de novo pathway; 5-amino-1-(5-phospho-D-ribosyl)imidazole from N(2)-formyl-N(1)-(5-phospho-D-ribosyl)glycinamide: step 1/2.</text>
</comment>
<dbReference type="SMART" id="SM01211">
    <property type="entry name" value="GATase_5"/>
    <property type="match status" value="1"/>
</dbReference>
<dbReference type="GO" id="GO:0005634">
    <property type="term" value="C:nucleus"/>
    <property type="evidence" value="ECO:0007669"/>
    <property type="project" value="UniProtKB-SubCell"/>
</dbReference>
<dbReference type="InterPro" id="IPR055181">
    <property type="entry name" value="FGAR-AT_PurM_N-like"/>
</dbReference>
<dbReference type="Pfam" id="PF08389">
    <property type="entry name" value="Xpo1"/>
    <property type="match status" value="1"/>
</dbReference>
<dbReference type="GO" id="GO:0004642">
    <property type="term" value="F:phosphoribosylformylglycinamidine synthase activity"/>
    <property type="evidence" value="ECO:0007669"/>
    <property type="project" value="UniProtKB-EC"/>
</dbReference>
<dbReference type="Pfam" id="PF22689">
    <property type="entry name" value="FGAR-AT_PurM_N-like"/>
    <property type="match status" value="1"/>
</dbReference>
<dbReference type="GO" id="GO:0031267">
    <property type="term" value="F:small GTPase binding"/>
    <property type="evidence" value="ECO:0007669"/>
    <property type="project" value="InterPro"/>
</dbReference>
<dbReference type="Gene3D" id="3.40.50.880">
    <property type="match status" value="1"/>
</dbReference>
<dbReference type="Pfam" id="PF18773">
    <property type="entry name" value="Importin_rep"/>
    <property type="match status" value="1"/>
</dbReference>
<comment type="similarity">
    <text evidence="5">In the N-terminal section; belongs to the FGAMS family.</text>
</comment>
<dbReference type="InterPro" id="IPR010073">
    <property type="entry name" value="PurL_large"/>
</dbReference>
<dbReference type="SMART" id="SM00913">
    <property type="entry name" value="IBN_N"/>
    <property type="match status" value="1"/>
</dbReference>
<dbReference type="SUPFAM" id="SSF82697">
    <property type="entry name" value="PurS-like"/>
    <property type="match status" value="1"/>
</dbReference>
<dbReference type="GO" id="GO:0006189">
    <property type="term" value="P:'de novo' IMP biosynthetic process"/>
    <property type="evidence" value="ECO:0007669"/>
    <property type="project" value="UniProtKB-UniPathway"/>
</dbReference>
<evidence type="ECO:0000313" key="28">
    <source>
        <dbReference type="EMBL" id="TDH08348.1"/>
    </source>
</evidence>
<evidence type="ECO:0000256" key="21">
    <source>
        <dbReference type="ARBA" id="ARBA00023242"/>
    </source>
</evidence>
<dbReference type="Pfam" id="PF03810">
    <property type="entry name" value="IBN_N"/>
    <property type="match status" value="1"/>
</dbReference>
<keyword evidence="19" id="KW-0653">Protein transport</keyword>
<dbReference type="InterPro" id="IPR013598">
    <property type="entry name" value="Exportin-1/Importin-b-like"/>
</dbReference>
<dbReference type="InterPro" id="IPR001494">
    <property type="entry name" value="Importin-beta_N"/>
</dbReference>
<evidence type="ECO:0000256" key="19">
    <source>
        <dbReference type="ARBA" id="ARBA00022927"/>
    </source>
</evidence>
<dbReference type="Pfam" id="PF24139">
    <property type="entry name" value="TPR_TNPO3_IPO13_4th"/>
    <property type="match status" value="1"/>
</dbReference>
<dbReference type="InterPro" id="IPR057941">
    <property type="entry name" value="TPR_TNPO3_IPO13_2nd"/>
</dbReference>
<evidence type="ECO:0000256" key="5">
    <source>
        <dbReference type="ARBA" id="ARBA00008608"/>
    </source>
</evidence>
<evidence type="ECO:0000256" key="1">
    <source>
        <dbReference type="ARBA" id="ARBA00004123"/>
    </source>
</evidence>
<keyword evidence="20" id="KW-0315">Glutamine amidotransferase</keyword>
<dbReference type="Pfam" id="PF18786">
    <property type="entry name" value="Importin_rep_2"/>
    <property type="match status" value="2"/>
</dbReference>
<dbReference type="Pfam" id="PF24140">
    <property type="entry name" value="TPR_TNPO3_IPO13_3rd"/>
    <property type="match status" value="1"/>
</dbReference>
<comment type="function">
    <text evidence="24">Phosphoribosylformylglycinamidine synthase involved in the purines biosynthetic pathway. Catalyzes the ATP-dependent conversion of formylglycinamide ribonucleotide (FGAR) and glutamine to yield formylglycinamidine ribonucleotide (FGAM) and glutamate.</text>
</comment>
<evidence type="ECO:0000256" key="15">
    <source>
        <dbReference type="ARBA" id="ARBA00022741"/>
    </source>
</evidence>
<evidence type="ECO:0000256" key="12">
    <source>
        <dbReference type="ARBA" id="ARBA00022598"/>
    </source>
</evidence>
<dbReference type="FunFam" id="3.90.650.10:FF:000014">
    <property type="entry name" value="Phosphoribosylformylglycinamidine synthase"/>
    <property type="match status" value="1"/>
</dbReference>
<comment type="caution">
    <text evidence="28">The sequence shown here is derived from an EMBL/GenBank/DDBJ whole genome shotgun (WGS) entry which is preliminary data.</text>
</comment>
<dbReference type="Pfam" id="PF02769">
    <property type="entry name" value="AIRS_C"/>
    <property type="match status" value="2"/>
</dbReference>
<dbReference type="FunFam" id="3.30.1330.10:FF:000010">
    <property type="entry name" value="Phosphoribosylformylglycinamidine synthase"/>
    <property type="match status" value="1"/>
</dbReference>
<evidence type="ECO:0000256" key="13">
    <source>
        <dbReference type="ARBA" id="ARBA00022723"/>
    </source>
</evidence>
<dbReference type="InterPro" id="IPR040944">
    <property type="entry name" value="Importin_rep_2"/>
</dbReference>
<dbReference type="NCBIfam" id="NF003672">
    <property type="entry name" value="PRK05297.1"/>
    <property type="match status" value="1"/>
</dbReference>
<dbReference type="SUPFAM" id="SSF48371">
    <property type="entry name" value="ARM repeat"/>
    <property type="match status" value="1"/>
</dbReference>
<keyword evidence="13" id="KW-0479">Metal-binding</keyword>
<dbReference type="Pfam" id="PF24138">
    <property type="entry name" value="TPR_TNPO3_IPO13_2nd"/>
    <property type="match status" value="1"/>
</dbReference>
<gene>
    <name evidence="28" type="ORF">EPR50_G00096560</name>
</gene>
<dbReference type="PROSITE" id="PS51273">
    <property type="entry name" value="GATASE_TYPE_1"/>
    <property type="match status" value="1"/>
</dbReference>
<organism evidence="28 29">
    <name type="scientific">Perca flavescens</name>
    <name type="common">American yellow perch</name>
    <name type="synonym">Morone flavescens</name>
    <dbReference type="NCBI Taxonomy" id="8167"/>
    <lineage>
        <taxon>Eukaryota</taxon>
        <taxon>Metazoa</taxon>
        <taxon>Chordata</taxon>
        <taxon>Craniata</taxon>
        <taxon>Vertebrata</taxon>
        <taxon>Euteleostomi</taxon>
        <taxon>Actinopterygii</taxon>
        <taxon>Neopterygii</taxon>
        <taxon>Teleostei</taxon>
        <taxon>Neoteleostei</taxon>
        <taxon>Acanthomorphata</taxon>
        <taxon>Eupercaria</taxon>
        <taxon>Perciformes</taxon>
        <taxon>Percoidei</taxon>
        <taxon>Percidae</taxon>
        <taxon>Percinae</taxon>
        <taxon>Perca</taxon>
    </lineage>
</organism>
<dbReference type="SUPFAM" id="SSF109736">
    <property type="entry name" value="FGAM synthase PurL, linker domain"/>
    <property type="match status" value="1"/>
</dbReference>
<dbReference type="InterPro" id="IPR040520">
    <property type="entry name" value="Importin_rep_3"/>
</dbReference>
<dbReference type="SUPFAM" id="SSF56042">
    <property type="entry name" value="PurM C-terminal domain-like"/>
    <property type="match status" value="2"/>
</dbReference>
<dbReference type="CDD" id="cd02204">
    <property type="entry name" value="PurL_repeat2"/>
    <property type="match status" value="1"/>
</dbReference>
<dbReference type="Gene3D" id="1.10.8.750">
    <property type="entry name" value="Phosphoribosylformylglycinamidine synthase, linker domain"/>
    <property type="match status" value="1"/>
</dbReference>
<dbReference type="Proteomes" id="UP000295070">
    <property type="component" value="Chromosome 9"/>
</dbReference>
<evidence type="ECO:0000256" key="23">
    <source>
        <dbReference type="ARBA" id="ARBA00032632"/>
    </source>
</evidence>
<keyword evidence="29" id="KW-1185">Reference proteome</keyword>
<dbReference type="Pfam" id="PF13507">
    <property type="entry name" value="GATase_5"/>
    <property type="match status" value="1"/>
</dbReference>
<evidence type="ECO:0000256" key="7">
    <source>
        <dbReference type="ARBA" id="ARBA00012747"/>
    </source>
</evidence>
<dbReference type="GO" id="GO:0005737">
    <property type="term" value="C:cytoplasm"/>
    <property type="evidence" value="ECO:0007669"/>
    <property type="project" value="UniProtKB-SubCell"/>
</dbReference>
<evidence type="ECO:0000256" key="22">
    <source>
        <dbReference type="ARBA" id="ARBA00029823"/>
    </source>
</evidence>
<feature type="region of interest" description="Disordered" evidence="26">
    <location>
        <begin position="699"/>
        <end position="718"/>
    </location>
</feature>
<evidence type="ECO:0000256" key="11">
    <source>
        <dbReference type="ARBA" id="ARBA00022553"/>
    </source>
</evidence>
<keyword evidence="14" id="KW-0677">Repeat</keyword>
<dbReference type="Pfam" id="PF18072">
    <property type="entry name" value="FGAR-AT_linker"/>
    <property type="match status" value="1"/>
</dbReference>
<dbReference type="Gene3D" id="3.30.1330.10">
    <property type="entry name" value="PurM-like, N-terminal domain"/>
    <property type="match status" value="2"/>
</dbReference>
<evidence type="ECO:0000256" key="18">
    <source>
        <dbReference type="ARBA" id="ARBA00022842"/>
    </source>
</evidence>
<dbReference type="STRING" id="8167.A0A484CZB1"/>
<dbReference type="GO" id="GO:0005524">
    <property type="term" value="F:ATP binding"/>
    <property type="evidence" value="ECO:0007669"/>
    <property type="project" value="UniProtKB-KW"/>
</dbReference>
<evidence type="ECO:0000256" key="16">
    <source>
        <dbReference type="ARBA" id="ARBA00022755"/>
    </source>
</evidence>
<dbReference type="FunFam" id="1.10.8.750:FF:000001">
    <property type="entry name" value="Putative phosphoribosylformylglycinamidine synthase"/>
    <property type="match status" value="1"/>
</dbReference>
<keyword evidence="18" id="KW-0460">Magnesium</keyword>
<dbReference type="InterPro" id="IPR029062">
    <property type="entry name" value="Class_I_gatase-like"/>
</dbReference>
<dbReference type="NCBIfam" id="TIGR01735">
    <property type="entry name" value="FGAM_synt"/>
    <property type="match status" value="1"/>
</dbReference>
<dbReference type="InterPro" id="IPR058537">
    <property type="entry name" value="TPR_TNPO3_IPO13_4th"/>
</dbReference>
<dbReference type="PANTHER" id="PTHR10099:SF1">
    <property type="entry name" value="PHOSPHORIBOSYLFORMYLGLYCINAMIDINE SYNTHASE"/>
    <property type="match status" value="1"/>
</dbReference>
<dbReference type="InterPro" id="IPR010918">
    <property type="entry name" value="PurM-like_C_dom"/>
</dbReference>
<evidence type="ECO:0000259" key="27">
    <source>
        <dbReference type="PROSITE" id="PS50166"/>
    </source>
</evidence>
<keyword evidence="16" id="KW-0658">Purine biosynthesis</keyword>
<dbReference type="InterPro" id="IPR011989">
    <property type="entry name" value="ARM-like"/>
</dbReference>
<name>A0A484CZB1_PERFV</name>
<keyword evidence="10" id="KW-0963">Cytoplasm</keyword>
<dbReference type="FunFam" id="3.90.650.10:FF:000008">
    <property type="entry name" value="Phosphoribosylformylglycinamidine synthase"/>
    <property type="match status" value="1"/>
</dbReference>
<dbReference type="CDD" id="cd02203">
    <property type="entry name" value="PurL_repeat1"/>
    <property type="match status" value="1"/>
</dbReference>
<dbReference type="PANTHER" id="PTHR10099">
    <property type="entry name" value="PHOSPHORIBOSYLFORMYLGLYCINAMIDINE SYNTHASE"/>
    <property type="match status" value="1"/>
</dbReference>
<dbReference type="FunFam" id="1.25.10.10:FF:000107">
    <property type="entry name" value="Importin-13"/>
    <property type="match status" value="1"/>
</dbReference>
<dbReference type="HAMAP" id="MF_00419">
    <property type="entry name" value="PurL_1"/>
    <property type="match status" value="1"/>
</dbReference>
<reference evidence="28 29" key="1">
    <citation type="submission" date="2019-01" db="EMBL/GenBank/DDBJ databases">
        <title>A chromosome-scale genome assembly of the yellow perch, Perca flavescens.</title>
        <authorList>
            <person name="Feron R."/>
            <person name="Morvezen R."/>
            <person name="Bestin A."/>
            <person name="Haffray P."/>
            <person name="Klopp C."/>
            <person name="Zahm M."/>
            <person name="Cabau C."/>
            <person name="Roques C."/>
            <person name="Donnadieu C."/>
            <person name="Bouchez O."/>
            <person name="Christie M."/>
            <person name="Larson W."/>
            <person name="Guiguen Y."/>
        </authorList>
    </citation>
    <scope>NUCLEOTIDE SEQUENCE [LARGE SCALE GENOMIC DNA]</scope>
    <source>
        <strain evidence="28">YP-PL-M2</strain>
        <tissue evidence="28">Blood</tissue>
    </source>
</reference>
<dbReference type="Pfam" id="PF18806">
    <property type="entry name" value="Importin_rep_3"/>
    <property type="match status" value="1"/>
</dbReference>
<dbReference type="UniPathway" id="UPA00074">
    <property type="reaction ID" value="UER00128"/>
</dbReference>
<protein>
    <recommendedName>
        <fullName evidence="8">Importin-13</fullName>
        <ecNumber evidence="7">6.3.5.3</ecNumber>
    </recommendedName>
    <alternativeName>
        <fullName evidence="23">Formylglycinamide ribonucleotide amidotransferase</fullName>
    </alternativeName>
    <alternativeName>
        <fullName evidence="22">Formylglycinamide ribotide amidotransferase</fullName>
    </alternativeName>
    <alternativeName>
        <fullName evidence="25">Phosphoribosylformylglycinamidine synthase</fullName>
    </alternativeName>
</protein>
<evidence type="ECO:0000256" key="8">
    <source>
        <dbReference type="ARBA" id="ARBA00016020"/>
    </source>
</evidence>
<dbReference type="SUPFAM" id="SSF55326">
    <property type="entry name" value="PurM N-terminal domain-like"/>
    <property type="match status" value="2"/>
</dbReference>
<keyword evidence="11" id="KW-0597">Phosphoprotein</keyword>
<evidence type="ECO:0000256" key="6">
    <source>
        <dbReference type="ARBA" id="ARBA00011422"/>
    </source>
</evidence>
<comment type="subunit">
    <text evidence="6">Interacts with UBC9, RAN, RBM8A, eIF-1A and PAX6.</text>
</comment>
<dbReference type="InterPro" id="IPR040707">
    <property type="entry name" value="FGAR-AT_N"/>
</dbReference>
<dbReference type="EMBL" id="SCKG01000009">
    <property type="protein sequence ID" value="TDH08348.1"/>
    <property type="molecule type" value="Genomic_DNA"/>
</dbReference>
<evidence type="ECO:0000256" key="20">
    <source>
        <dbReference type="ARBA" id="ARBA00022962"/>
    </source>
</evidence>
<dbReference type="GO" id="GO:0006606">
    <property type="term" value="P:protein import into nucleus"/>
    <property type="evidence" value="ECO:0007669"/>
    <property type="project" value="UniProtKB-ARBA"/>
</dbReference>
<proteinExistence type="inferred from homology"/>
<evidence type="ECO:0000256" key="9">
    <source>
        <dbReference type="ARBA" id="ARBA00022448"/>
    </source>
</evidence>
<accession>A0A484CZB1</accession>
<evidence type="ECO:0000256" key="4">
    <source>
        <dbReference type="ARBA" id="ARBA00007991"/>
    </source>
</evidence>
<evidence type="ECO:0000313" key="29">
    <source>
        <dbReference type="Proteomes" id="UP000295070"/>
    </source>
</evidence>
<dbReference type="Gene3D" id="1.25.10.10">
    <property type="entry name" value="Leucine-rich Repeat Variant"/>
    <property type="match status" value="1"/>
</dbReference>
<dbReference type="SUPFAM" id="SSF52317">
    <property type="entry name" value="Class I glutamine amidotransferase-like"/>
    <property type="match status" value="1"/>
</dbReference>
<dbReference type="InterPro" id="IPR036676">
    <property type="entry name" value="PurM-like_C_sf"/>
</dbReference>
<dbReference type="PROSITE" id="PS50166">
    <property type="entry name" value="IMPORTIN_B_NT"/>
    <property type="match status" value="1"/>
</dbReference>
<keyword evidence="17" id="KW-0067">ATP-binding</keyword>
<keyword evidence="15" id="KW-0547">Nucleotide-binding</keyword>
<dbReference type="Gene3D" id="3.90.650.10">
    <property type="entry name" value="PurM-like C-terminal domain"/>
    <property type="match status" value="2"/>
</dbReference>
<dbReference type="FunFam" id="3.30.1330.10:FF:000007">
    <property type="entry name" value="Phosphoribosylformylglycinamidine synthase, putative"/>
    <property type="match status" value="1"/>
</dbReference>
<evidence type="ECO:0000256" key="10">
    <source>
        <dbReference type="ARBA" id="ARBA00022490"/>
    </source>
</evidence>
<dbReference type="InterPro" id="IPR036604">
    <property type="entry name" value="PurS-like_sf"/>
</dbReference>
<evidence type="ECO:0000256" key="24">
    <source>
        <dbReference type="ARBA" id="ARBA00057317"/>
    </source>
</evidence>
<keyword evidence="21" id="KW-0539">Nucleus</keyword>
<evidence type="ECO:0000256" key="25">
    <source>
        <dbReference type="ARBA" id="ARBA00071729"/>
    </source>
</evidence>
<dbReference type="InterPro" id="IPR057942">
    <property type="entry name" value="TPR_TNPO3_IPO13_3rd"/>
</dbReference>
<feature type="domain" description="Importin N-terminal" evidence="27">
    <location>
        <begin position="88"/>
        <end position="154"/>
    </location>
</feature>
<evidence type="ECO:0000256" key="14">
    <source>
        <dbReference type="ARBA" id="ARBA00022737"/>
    </source>
</evidence>
<keyword evidence="9" id="KW-0813">Transport</keyword>
<dbReference type="InterPro" id="IPR016024">
    <property type="entry name" value="ARM-type_fold"/>
</dbReference>
<dbReference type="InterPro" id="IPR040709">
    <property type="entry name" value="Importin_rep_1"/>
</dbReference>
<keyword evidence="12" id="KW-0436">Ligase</keyword>
<dbReference type="InterPro" id="IPR041609">
    <property type="entry name" value="PurL_linker"/>
</dbReference>
<evidence type="ECO:0000256" key="3">
    <source>
        <dbReference type="ARBA" id="ARBA00004920"/>
    </source>
</evidence>
<evidence type="ECO:0000256" key="2">
    <source>
        <dbReference type="ARBA" id="ARBA00004496"/>
    </source>
</evidence>
<dbReference type="CDD" id="cd01740">
    <property type="entry name" value="GATase1_FGAR_AT"/>
    <property type="match status" value="1"/>
</dbReference>